<dbReference type="Gene3D" id="3.80.10.10">
    <property type="entry name" value="Ribonuclease Inhibitor"/>
    <property type="match status" value="1"/>
</dbReference>
<dbReference type="SMART" id="SM00368">
    <property type="entry name" value="LRR_RI"/>
    <property type="match status" value="1"/>
</dbReference>
<evidence type="ECO:0000256" key="1">
    <source>
        <dbReference type="ARBA" id="ARBA00004496"/>
    </source>
</evidence>
<name>A0A8D2LN94_VARKO</name>
<dbReference type="SUPFAM" id="SSF52047">
    <property type="entry name" value="RNI-like"/>
    <property type="match status" value="1"/>
</dbReference>
<organism evidence="4 5">
    <name type="scientific">Varanus komodoensis</name>
    <name type="common">Komodo dragon</name>
    <dbReference type="NCBI Taxonomy" id="61221"/>
    <lineage>
        <taxon>Eukaryota</taxon>
        <taxon>Metazoa</taxon>
        <taxon>Chordata</taxon>
        <taxon>Craniata</taxon>
        <taxon>Vertebrata</taxon>
        <taxon>Euteleostomi</taxon>
        <taxon>Lepidosauria</taxon>
        <taxon>Squamata</taxon>
        <taxon>Bifurcata</taxon>
        <taxon>Unidentata</taxon>
        <taxon>Episquamata</taxon>
        <taxon>Toxicofera</taxon>
        <taxon>Anguimorpha</taxon>
        <taxon>Paleoanguimorpha</taxon>
        <taxon>Varanoidea</taxon>
        <taxon>Varanidae</taxon>
        <taxon>Varanus</taxon>
    </lineage>
</organism>
<dbReference type="InterPro" id="IPR032675">
    <property type="entry name" value="LRR_dom_sf"/>
</dbReference>
<keyword evidence="3" id="KW-0677">Repeat</keyword>
<dbReference type="Proteomes" id="UP000694545">
    <property type="component" value="Unplaced"/>
</dbReference>
<evidence type="ECO:0000313" key="5">
    <source>
        <dbReference type="Proteomes" id="UP000694545"/>
    </source>
</evidence>
<dbReference type="GO" id="GO:0005737">
    <property type="term" value="C:cytoplasm"/>
    <property type="evidence" value="ECO:0007669"/>
    <property type="project" value="UniProtKB-SubCell"/>
</dbReference>
<reference evidence="4" key="2">
    <citation type="submission" date="2025-09" db="UniProtKB">
        <authorList>
            <consortium name="Ensembl"/>
        </authorList>
    </citation>
    <scope>IDENTIFICATION</scope>
</reference>
<evidence type="ECO:0000256" key="3">
    <source>
        <dbReference type="ARBA" id="ARBA00022737"/>
    </source>
</evidence>
<dbReference type="AlphaFoldDB" id="A0A8D2LN94"/>
<accession>A0A8D2LN94</accession>
<dbReference type="PANTHER" id="PTHR45690:SF19">
    <property type="entry name" value="NACHT, LRR AND PYD DOMAINS-CONTAINING PROTEIN 3"/>
    <property type="match status" value="1"/>
</dbReference>
<sequence length="116" mass="12530">LDPKGQACSTGSGRKPKSRWARTAVLLHGFQSVNSLVFPCRLHLCGLTESSCKALSSVLKAHEFLTELGLGDNSLGDTGVRHLCTALKFCKLQKLEYVSIPSASSIIQNNHMLCSD</sequence>
<dbReference type="Ensembl" id="ENSVKKT00000025010.1">
    <property type="protein sequence ID" value="ENSVKKP00000024417.1"/>
    <property type="gene ID" value="ENSVKKG00000016080.1"/>
</dbReference>
<dbReference type="InterPro" id="IPR050637">
    <property type="entry name" value="NLRP_innate_immun_reg"/>
</dbReference>
<keyword evidence="5" id="KW-1185">Reference proteome</keyword>
<protein>
    <submittedName>
        <fullName evidence="4">Uncharacterized protein</fullName>
    </submittedName>
</protein>
<evidence type="ECO:0000256" key="2">
    <source>
        <dbReference type="ARBA" id="ARBA00022490"/>
    </source>
</evidence>
<proteinExistence type="predicted"/>
<reference evidence="4" key="1">
    <citation type="submission" date="2025-08" db="UniProtKB">
        <authorList>
            <consortium name="Ensembl"/>
        </authorList>
    </citation>
    <scope>IDENTIFICATION</scope>
</reference>
<evidence type="ECO:0000313" key="4">
    <source>
        <dbReference type="Ensembl" id="ENSVKKP00000024417.1"/>
    </source>
</evidence>
<comment type="subcellular location">
    <subcellularLocation>
        <location evidence="1">Cytoplasm</location>
    </subcellularLocation>
</comment>
<dbReference type="PANTHER" id="PTHR45690">
    <property type="entry name" value="NACHT, LRR AND PYD DOMAINS-CONTAINING PROTEIN 12"/>
    <property type="match status" value="1"/>
</dbReference>
<keyword evidence="2" id="KW-0963">Cytoplasm</keyword>